<dbReference type="GO" id="GO:0006412">
    <property type="term" value="P:translation"/>
    <property type="evidence" value="ECO:0007669"/>
    <property type="project" value="UniProtKB-UniRule"/>
</dbReference>
<evidence type="ECO:0000256" key="1">
    <source>
        <dbReference type="ARBA" id="ARBA00010528"/>
    </source>
</evidence>
<dbReference type="EMBL" id="MHPE01000003">
    <property type="protein sequence ID" value="OGZ77655.1"/>
    <property type="molecule type" value="Genomic_DNA"/>
</dbReference>
<evidence type="ECO:0000256" key="3">
    <source>
        <dbReference type="ARBA" id="ARBA00023274"/>
    </source>
</evidence>
<organism evidence="7 8">
    <name type="scientific">Candidatus Staskawiczbacteria bacterium RIFCSPLOWO2_12_FULL_37_15</name>
    <dbReference type="NCBI Taxonomy" id="1802218"/>
    <lineage>
        <taxon>Bacteria</taxon>
        <taxon>Candidatus Staskawicziibacteriota</taxon>
    </lineage>
</organism>
<dbReference type="PANTHER" id="PTHR10746">
    <property type="entry name" value="50S RIBOSOMAL PROTEIN L4"/>
    <property type="match status" value="1"/>
</dbReference>
<dbReference type="GO" id="GO:0003735">
    <property type="term" value="F:structural constituent of ribosome"/>
    <property type="evidence" value="ECO:0007669"/>
    <property type="project" value="InterPro"/>
</dbReference>
<dbReference type="HAMAP" id="MF_01328_B">
    <property type="entry name" value="Ribosomal_uL4_B"/>
    <property type="match status" value="1"/>
</dbReference>
<dbReference type="Gene3D" id="3.40.1370.10">
    <property type="match status" value="1"/>
</dbReference>
<evidence type="ECO:0000313" key="7">
    <source>
        <dbReference type="EMBL" id="OGZ77655.1"/>
    </source>
</evidence>
<evidence type="ECO:0000313" key="8">
    <source>
        <dbReference type="Proteomes" id="UP000178632"/>
    </source>
</evidence>
<keyword evidence="5" id="KW-0694">RNA-binding</keyword>
<dbReference type="InterPro" id="IPR013005">
    <property type="entry name" value="Ribosomal_uL4-like"/>
</dbReference>
<evidence type="ECO:0000256" key="6">
    <source>
        <dbReference type="SAM" id="MobiDB-lite"/>
    </source>
</evidence>
<evidence type="ECO:0000256" key="4">
    <source>
        <dbReference type="ARBA" id="ARBA00035244"/>
    </source>
</evidence>
<dbReference type="InterPro" id="IPR002136">
    <property type="entry name" value="Ribosomal_uL4"/>
</dbReference>
<dbReference type="GO" id="GO:1990904">
    <property type="term" value="C:ribonucleoprotein complex"/>
    <property type="evidence" value="ECO:0007669"/>
    <property type="project" value="UniProtKB-KW"/>
</dbReference>
<keyword evidence="2 5" id="KW-0689">Ribosomal protein</keyword>
<comment type="function">
    <text evidence="5">Forms part of the polypeptide exit tunnel.</text>
</comment>
<dbReference type="GO" id="GO:0005840">
    <property type="term" value="C:ribosome"/>
    <property type="evidence" value="ECO:0007669"/>
    <property type="project" value="UniProtKB-KW"/>
</dbReference>
<protein>
    <recommendedName>
        <fullName evidence="4 5">Large ribosomal subunit protein uL4</fullName>
    </recommendedName>
</protein>
<dbReference type="NCBIfam" id="TIGR03953">
    <property type="entry name" value="rplD_bact"/>
    <property type="match status" value="1"/>
</dbReference>
<evidence type="ECO:0000256" key="2">
    <source>
        <dbReference type="ARBA" id="ARBA00022980"/>
    </source>
</evidence>
<comment type="caution">
    <text evidence="7">The sequence shown here is derived from an EMBL/GenBank/DDBJ whole genome shotgun (WGS) entry which is preliminary data.</text>
</comment>
<dbReference type="Proteomes" id="UP000178632">
    <property type="component" value="Unassembled WGS sequence"/>
</dbReference>
<evidence type="ECO:0000256" key="5">
    <source>
        <dbReference type="HAMAP-Rule" id="MF_01328"/>
    </source>
</evidence>
<reference evidence="7 8" key="1">
    <citation type="journal article" date="2016" name="Nat. Commun.">
        <title>Thousands of microbial genomes shed light on interconnected biogeochemical processes in an aquifer system.</title>
        <authorList>
            <person name="Anantharaman K."/>
            <person name="Brown C.T."/>
            <person name="Hug L.A."/>
            <person name="Sharon I."/>
            <person name="Castelle C.J."/>
            <person name="Probst A.J."/>
            <person name="Thomas B.C."/>
            <person name="Singh A."/>
            <person name="Wilkins M.J."/>
            <person name="Karaoz U."/>
            <person name="Brodie E.L."/>
            <person name="Williams K.H."/>
            <person name="Hubbard S.S."/>
            <person name="Banfield J.F."/>
        </authorList>
    </citation>
    <scope>NUCLEOTIDE SEQUENCE [LARGE SCALE GENOMIC DNA]</scope>
</reference>
<keyword evidence="3 5" id="KW-0687">Ribonucleoprotein</keyword>
<gene>
    <name evidence="5" type="primary">rplD</name>
    <name evidence="7" type="ORF">A3G45_02070</name>
</gene>
<comment type="similarity">
    <text evidence="1 5">Belongs to the universal ribosomal protein uL4 family.</text>
</comment>
<name>A0A1G2IS98_9BACT</name>
<dbReference type="PANTHER" id="PTHR10746:SF6">
    <property type="entry name" value="LARGE RIBOSOMAL SUBUNIT PROTEIN UL4M"/>
    <property type="match status" value="1"/>
</dbReference>
<dbReference type="SUPFAM" id="SSF52166">
    <property type="entry name" value="Ribosomal protein L4"/>
    <property type="match status" value="1"/>
</dbReference>
<dbReference type="InterPro" id="IPR023574">
    <property type="entry name" value="Ribosomal_uL4_dom_sf"/>
</dbReference>
<feature type="region of interest" description="Disordered" evidence="6">
    <location>
        <begin position="46"/>
        <end position="77"/>
    </location>
</feature>
<feature type="compositionally biased region" description="Basic residues" evidence="6">
    <location>
        <begin position="62"/>
        <end position="76"/>
    </location>
</feature>
<comment type="subunit">
    <text evidence="5">Part of the 50S ribosomal subunit.</text>
</comment>
<proteinExistence type="inferred from homology"/>
<comment type="function">
    <text evidence="5">One of the primary rRNA binding proteins, this protein initially binds near the 5'-end of the 23S rRNA. It is important during the early stages of 50S assembly. It makes multiple contacts with different domains of the 23S rRNA in the assembled 50S subunit and ribosome.</text>
</comment>
<dbReference type="GO" id="GO:0019843">
    <property type="term" value="F:rRNA binding"/>
    <property type="evidence" value="ECO:0007669"/>
    <property type="project" value="UniProtKB-UniRule"/>
</dbReference>
<accession>A0A1G2IS98</accession>
<dbReference type="Pfam" id="PF00573">
    <property type="entry name" value="Ribosomal_L4"/>
    <property type="match status" value="1"/>
</dbReference>
<dbReference type="AlphaFoldDB" id="A0A1G2IS98"/>
<keyword evidence="5" id="KW-0699">rRNA-binding</keyword>
<sequence length="209" mass="23647">MKVDLYNQNGEVSGSTVLPKEIFEVKLNADLVHQIVVSQMANKRQISAHTKNRGEVSGGGKKPWRQKGTGRARHGSIRSPLWRGGGITFGPRKDKVYEREIPKKMRRKALFMVLSQKAKEKNLIVLDKLEMAVPATKEMAKSLSKLPCKSQSLLIALPKYDKNAFLSARNIKKTGIFEARNLNILDLMTYKYLLLPKEAIKVIKETFLK</sequence>